<protein>
    <submittedName>
        <fullName evidence="1">Uncharacterized protein</fullName>
    </submittedName>
</protein>
<evidence type="ECO:0000313" key="2">
    <source>
        <dbReference type="Proteomes" id="UP000195402"/>
    </source>
</evidence>
<organism evidence="1 2">
    <name type="scientific">Macleaya cordata</name>
    <name type="common">Five-seeded plume-poppy</name>
    <name type="synonym">Bocconia cordata</name>
    <dbReference type="NCBI Taxonomy" id="56857"/>
    <lineage>
        <taxon>Eukaryota</taxon>
        <taxon>Viridiplantae</taxon>
        <taxon>Streptophyta</taxon>
        <taxon>Embryophyta</taxon>
        <taxon>Tracheophyta</taxon>
        <taxon>Spermatophyta</taxon>
        <taxon>Magnoliopsida</taxon>
        <taxon>Ranunculales</taxon>
        <taxon>Papaveraceae</taxon>
        <taxon>Papaveroideae</taxon>
        <taxon>Macleaya</taxon>
    </lineage>
</organism>
<accession>A0A200QXI0</accession>
<comment type="caution">
    <text evidence="1">The sequence shown here is derived from an EMBL/GenBank/DDBJ whole genome shotgun (WGS) entry which is preliminary data.</text>
</comment>
<name>A0A200QXI0_MACCD</name>
<dbReference type="EMBL" id="MVGT01000877">
    <property type="protein sequence ID" value="OVA15179.1"/>
    <property type="molecule type" value="Genomic_DNA"/>
</dbReference>
<gene>
    <name evidence="1" type="ORF">BVC80_8421g1</name>
</gene>
<evidence type="ECO:0000313" key="1">
    <source>
        <dbReference type="EMBL" id="OVA15179.1"/>
    </source>
</evidence>
<dbReference type="AlphaFoldDB" id="A0A200QXI0"/>
<dbReference type="InParanoid" id="A0A200QXI0"/>
<dbReference type="Proteomes" id="UP000195402">
    <property type="component" value="Unassembled WGS sequence"/>
</dbReference>
<reference evidence="1 2" key="1">
    <citation type="journal article" date="2017" name="Mol. Plant">
        <title>The Genome of Medicinal Plant Macleaya cordata Provides New Insights into Benzylisoquinoline Alkaloids Metabolism.</title>
        <authorList>
            <person name="Liu X."/>
            <person name="Liu Y."/>
            <person name="Huang P."/>
            <person name="Ma Y."/>
            <person name="Qing Z."/>
            <person name="Tang Q."/>
            <person name="Cao H."/>
            <person name="Cheng P."/>
            <person name="Zheng Y."/>
            <person name="Yuan Z."/>
            <person name="Zhou Y."/>
            <person name="Liu J."/>
            <person name="Tang Z."/>
            <person name="Zhuo Y."/>
            <person name="Zhang Y."/>
            <person name="Yu L."/>
            <person name="Huang J."/>
            <person name="Yang P."/>
            <person name="Peng Q."/>
            <person name="Zhang J."/>
            <person name="Jiang W."/>
            <person name="Zhang Z."/>
            <person name="Lin K."/>
            <person name="Ro D.K."/>
            <person name="Chen X."/>
            <person name="Xiong X."/>
            <person name="Shang Y."/>
            <person name="Huang S."/>
            <person name="Zeng J."/>
        </authorList>
    </citation>
    <scope>NUCLEOTIDE SEQUENCE [LARGE SCALE GENOMIC DNA]</scope>
    <source>
        <strain evidence="2">cv. BLH2017</strain>
        <tissue evidence="1">Root</tissue>
    </source>
</reference>
<proteinExistence type="predicted"/>
<keyword evidence="2" id="KW-1185">Reference proteome</keyword>
<sequence>MSLVSVSHNRILRTLHFGNPNPNGEWWWPWSWWAGGYGGASILDGNGTLKVIN</sequence>